<reference evidence="1" key="1">
    <citation type="submission" date="2020-07" db="EMBL/GenBank/DDBJ databases">
        <title>Huge and variable diversity of episymbiotic CPR bacteria and DPANN archaea in groundwater ecosystems.</title>
        <authorList>
            <person name="He C.Y."/>
            <person name="Keren R."/>
            <person name="Whittaker M."/>
            <person name="Farag I.F."/>
            <person name="Doudna J."/>
            <person name="Cate J.H.D."/>
            <person name="Banfield J.F."/>
        </authorList>
    </citation>
    <scope>NUCLEOTIDE SEQUENCE</scope>
    <source>
        <strain evidence="1">NC_groundwater_1370_Ag_S-0.2um_69_93</strain>
    </source>
</reference>
<proteinExistence type="predicted"/>
<comment type="caution">
    <text evidence="1">The sequence shown here is derived from an EMBL/GenBank/DDBJ whole genome shotgun (WGS) entry which is preliminary data.</text>
</comment>
<sequence>MEALIQGTGRSGRAWVRYEFLVPTQYNEGNNVEPLKFECLGILLTEFFHGYSRYAGAGRWESYPEERHIKYQIDVPDRKFNREFFEYFKAVLKKWFRQEDIWMTRGKIDVV</sequence>
<dbReference type="Proteomes" id="UP000752292">
    <property type="component" value="Unassembled WGS sequence"/>
</dbReference>
<organism evidence="1 2">
    <name type="scientific">Tectimicrobiota bacterium</name>
    <dbReference type="NCBI Taxonomy" id="2528274"/>
    <lineage>
        <taxon>Bacteria</taxon>
        <taxon>Pseudomonadati</taxon>
        <taxon>Nitrospinota/Tectimicrobiota group</taxon>
        <taxon>Candidatus Tectimicrobiota</taxon>
    </lineage>
</organism>
<evidence type="ECO:0000313" key="2">
    <source>
        <dbReference type="Proteomes" id="UP000752292"/>
    </source>
</evidence>
<evidence type="ECO:0000313" key="1">
    <source>
        <dbReference type="EMBL" id="MBI4252046.1"/>
    </source>
</evidence>
<gene>
    <name evidence="1" type="ORF">HY618_06255</name>
</gene>
<accession>A0A932ZVC3</accession>
<protein>
    <submittedName>
        <fullName evidence="1">Uncharacterized protein</fullName>
    </submittedName>
</protein>
<name>A0A932ZVC3_UNCTE</name>
<dbReference type="AlphaFoldDB" id="A0A932ZVC3"/>
<dbReference type="EMBL" id="JACQRX010000274">
    <property type="protein sequence ID" value="MBI4252046.1"/>
    <property type="molecule type" value="Genomic_DNA"/>
</dbReference>